<feature type="region of interest" description="Disordered" evidence="1">
    <location>
        <begin position="1"/>
        <end position="25"/>
    </location>
</feature>
<gene>
    <name evidence="2" type="ORF">HPP92_023818</name>
</gene>
<keyword evidence="3" id="KW-1185">Reference proteome</keyword>
<dbReference type="AlphaFoldDB" id="A0A835UCP9"/>
<name>A0A835UCP9_VANPL</name>
<reference evidence="2 3" key="1">
    <citation type="journal article" date="2020" name="Nat. Food">
        <title>A phased Vanilla planifolia genome enables genetic improvement of flavour and production.</title>
        <authorList>
            <person name="Hasing T."/>
            <person name="Tang H."/>
            <person name="Brym M."/>
            <person name="Khazi F."/>
            <person name="Huang T."/>
            <person name="Chambers A.H."/>
        </authorList>
    </citation>
    <scope>NUCLEOTIDE SEQUENCE [LARGE SCALE GENOMIC DNA]</scope>
    <source>
        <tissue evidence="2">Leaf</tissue>
    </source>
</reference>
<evidence type="ECO:0000313" key="2">
    <source>
        <dbReference type="EMBL" id="KAG0454526.1"/>
    </source>
</evidence>
<proteinExistence type="predicted"/>
<comment type="caution">
    <text evidence="2">The sequence shown here is derived from an EMBL/GenBank/DDBJ whole genome shotgun (WGS) entry which is preliminary data.</text>
</comment>
<accession>A0A835UCP9</accession>
<dbReference type="EMBL" id="JADCNL010000013">
    <property type="protein sequence ID" value="KAG0454526.1"/>
    <property type="molecule type" value="Genomic_DNA"/>
</dbReference>
<evidence type="ECO:0000313" key="3">
    <source>
        <dbReference type="Proteomes" id="UP000636800"/>
    </source>
</evidence>
<protein>
    <submittedName>
        <fullName evidence="2">Uncharacterized protein</fullName>
    </submittedName>
</protein>
<evidence type="ECO:0000256" key="1">
    <source>
        <dbReference type="SAM" id="MobiDB-lite"/>
    </source>
</evidence>
<dbReference type="Proteomes" id="UP000636800">
    <property type="component" value="Chromosome 13"/>
</dbReference>
<dbReference type="OrthoDB" id="550424at2759"/>
<sequence>MARHLWEGGPNFMNGTEGDLGMSFHQERKNGNSILKSSARIAAKLNYLSPQLFPAPDSTSNSVDIVAAENLLS</sequence>
<organism evidence="2 3">
    <name type="scientific">Vanilla planifolia</name>
    <name type="common">Vanilla</name>
    <dbReference type="NCBI Taxonomy" id="51239"/>
    <lineage>
        <taxon>Eukaryota</taxon>
        <taxon>Viridiplantae</taxon>
        <taxon>Streptophyta</taxon>
        <taxon>Embryophyta</taxon>
        <taxon>Tracheophyta</taxon>
        <taxon>Spermatophyta</taxon>
        <taxon>Magnoliopsida</taxon>
        <taxon>Liliopsida</taxon>
        <taxon>Asparagales</taxon>
        <taxon>Orchidaceae</taxon>
        <taxon>Vanilloideae</taxon>
        <taxon>Vanilleae</taxon>
        <taxon>Vanilla</taxon>
    </lineage>
</organism>